<keyword evidence="5" id="KW-0336">GPI-anchor</keyword>
<keyword evidence="7" id="KW-1015">Disulfide bond</keyword>
<evidence type="ECO:0000256" key="5">
    <source>
        <dbReference type="ARBA" id="ARBA00022622"/>
    </source>
</evidence>
<keyword evidence="11" id="KW-1133">Transmembrane helix</keyword>
<feature type="region of interest" description="Disordered" evidence="10">
    <location>
        <begin position="107"/>
        <end position="128"/>
    </location>
</feature>
<keyword evidence="6 12" id="KW-0732">Signal</keyword>
<dbReference type="PROSITE" id="PS52012">
    <property type="entry name" value="CFEM"/>
    <property type="match status" value="1"/>
</dbReference>
<evidence type="ECO:0000256" key="10">
    <source>
        <dbReference type="SAM" id="MobiDB-lite"/>
    </source>
</evidence>
<gene>
    <name evidence="14" type="ORF">BT63DRAFT_426643</name>
</gene>
<evidence type="ECO:0000256" key="3">
    <source>
        <dbReference type="ARBA" id="ARBA00010031"/>
    </source>
</evidence>
<accession>A0A6A6U823</accession>
<dbReference type="Proteomes" id="UP000799302">
    <property type="component" value="Unassembled WGS sequence"/>
</dbReference>
<evidence type="ECO:0000313" key="15">
    <source>
        <dbReference type="Proteomes" id="UP000799302"/>
    </source>
</evidence>
<evidence type="ECO:0000256" key="1">
    <source>
        <dbReference type="ARBA" id="ARBA00004589"/>
    </source>
</evidence>
<evidence type="ECO:0000256" key="8">
    <source>
        <dbReference type="ARBA" id="ARBA00023288"/>
    </source>
</evidence>
<evidence type="ECO:0000256" key="2">
    <source>
        <dbReference type="ARBA" id="ARBA00004613"/>
    </source>
</evidence>
<keyword evidence="11" id="KW-0812">Transmembrane</keyword>
<feature type="transmembrane region" description="Helical" evidence="11">
    <location>
        <begin position="134"/>
        <end position="159"/>
    </location>
</feature>
<comment type="similarity">
    <text evidence="3">Belongs to the RBT5 family.</text>
</comment>
<keyword evidence="4" id="KW-0964">Secreted</keyword>
<feature type="compositionally biased region" description="Basic and acidic residues" evidence="10">
    <location>
        <begin position="193"/>
        <end position="204"/>
    </location>
</feature>
<protein>
    <recommendedName>
        <fullName evidence="13">CFEM domain-containing protein</fullName>
    </recommendedName>
</protein>
<sequence length="215" mass="22568">MKSIFPLLFIFFAIILAQESVLLGLIGFPSCSIPCVEQGFASSNCTSTSSGNNFTCICSTGVTGAVDALTACVSNTIPCSLADNTKASNELLKLCASVGYVYGSGGNSSSTNSSSPPPPPSHSTSSTPNSANKLVLGIGLGVGLPVMAIIGALAGFFILRTHQRRKYPPDGFAYGPDMMAQHLAIPQELDARPKVQEMESRPEELDSVNTWNRTD</sequence>
<dbReference type="GO" id="GO:0005576">
    <property type="term" value="C:extracellular region"/>
    <property type="evidence" value="ECO:0007669"/>
    <property type="project" value="UniProtKB-SubCell"/>
</dbReference>
<keyword evidence="8" id="KW-0449">Lipoprotein</keyword>
<dbReference type="AlphaFoldDB" id="A0A6A6U823"/>
<evidence type="ECO:0000259" key="13">
    <source>
        <dbReference type="PROSITE" id="PS52012"/>
    </source>
</evidence>
<evidence type="ECO:0000256" key="7">
    <source>
        <dbReference type="ARBA" id="ARBA00023157"/>
    </source>
</evidence>
<evidence type="ECO:0000256" key="11">
    <source>
        <dbReference type="SAM" id="Phobius"/>
    </source>
</evidence>
<keyword evidence="11" id="KW-0472">Membrane</keyword>
<evidence type="ECO:0000313" key="14">
    <source>
        <dbReference type="EMBL" id="KAF2667796.1"/>
    </source>
</evidence>
<keyword evidence="5" id="KW-0325">Glycoprotein</keyword>
<dbReference type="EMBL" id="MU004237">
    <property type="protein sequence ID" value="KAF2667796.1"/>
    <property type="molecule type" value="Genomic_DNA"/>
</dbReference>
<feature type="region of interest" description="Disordered" evidence="10">
    <location>
        <begin position="193"/>
        <end position="215"/>
    </location>
</feature>
<proteinExistence type="inferred from homology"/>
<feature type="chain" id="PRO_5025375361" description="CFEM domain-containing protein" evidence="12">
    <location>
        <begin position="18"/>
        <end position="215"/>
    </location>
</feature>
<reference evidence="14" key="1">
    <citation type="journal article" date="2020" name="Stud. Mycol.">
        <title>101 Dothideomycetes genomes: a test case for predicting lifestyles and emergence of pathogens.</title>
        <authorList>
            <person name="Haridas S."/>
            <person name="Albert R."/>
            <person name="Binder M."/>
            <person name="Bloem J."/>
            <person name="Labutti K."/>
            <person name="Salamov A."/>
            <person name="Andreopoulos B."/>
            <person name="Baker S."/>
            <person name="Barry K."/>
            <person name="Bills G."/>
            <person name="Bluhm B."/>
            <person name="Cannon C."/>
            <person name="Castanera R."/>
            <person name="Culley D."/>
            <person name="Daum C."/>
            <person name="Ezra D."/>
            <person name="Gonzalez J."/>
            <person name="Henrissat B."/>
            <person name="Kuo A."/>
            <person name="Liang C."/>
            <person name="Lipzen A."/>
            <person name="Lutzoni F."/>
            <person name="Magnuson J."/>
            <person name="Mondo S."/>
            <person name="Nolan M."/>
            <person name="Ohm R."/>
            <person name="Pangilinan J."/>
            <person name="Park H.-J."/>
            <person name="Ramirez L."/>
            <person name="Alfaro M."/>
            <person name="Sun H."/>
            <person name="Tritt A."/>
            <person name="Yoshinaga Y."/>
            <person name="Zwiers L.-H."/>
            <person name="Turgeon B."/>
            <person name="Goodwin S."/>
            <person name="Spatafora J."/>
            <person name="Crous P."/>
            <person name="Grigoriev I."/>
        </authorList>
    </citation>
    <scope>NUCLEOTIDE SEQUENCE</scope>
    <source>
        <strain evidence="14">CBS 115976</strain>
    </source>
</reference>
<evidence type="ECO:0000256" key="6">
    <source>
        <dbReference type="ARBA" id="ARBA00022729"/>
    </source>
</evidence>
<dbReference type="GO" id="GO:0098552">
    <property type="term" value="C:side of membrane"/>
    <property type="evidence" value="ECO:0007669"/>
    <property type="project" value="UniProtKB-KW"/>
</dbReference>
<dbReference type="InterPro" id="IPR008427">
    <property type="entry name" value="Extracellular_membr_CFEM_dom"/>
</dbReference>
<feature type="domain" description="CFEM" evidence="13">
    <location>
        <begin position="1"/>
        <end position="119"/>
    </location>
</feature>
<name>A0A6A6U823_9PEZI</name>
<evidence type="ECO:0000256" key="12">
    <source>
        <dbReference type="SAM" id="SignalP"/>
    </source>
</evidence>
<keyword evidence="15" id="KW-1185">Reference proteome</keyword>
<comment type="subcellular location">
    <subcellularLocation>
        <location evidence="1">Membrane</location>
        <topology evidence="1">Lipid-anchor</topology>
        <topology evidence="1">GPI-anchor</topology>
    </subcellularLocation>
    <subcellularLocation>
        <location evidence="2">Secreted</location>
    </subcellularLocation>
</comment>
<evidence type="ECO:0000256" key="9">
    <source>
        <dbReference type="PROSITE-ProRule" id="PRU01356"/>
    </source>
</evidence>
<comment type="caution">
    <text evidence="9">Lacks conserved residue(s) required for the propagation of feature annotation.</text>
</comment>
<organism evidence="14 15">
    <name type="scientific">Microthyrium microscopicum</name>
    <dbReference type="NCBI Taxonomy" id="703497"/>
    <lineage>
        <taxon>Eukaryota</taxon>
        <taxon>Fungi</taxon>
        <taxon>Dikarya</taxon>
        <taxon>Ascomycota</taxon>
        <taxon>Pezizomycotina</taxon>
        <taxon>Dothideomycetes</taxon>
        <taxon>Dothideomycetes incertae sedis</taxon>
        <taxon>Microthyriales</taxon>
        <taxon>Microthyriaceae</taxon>
        <taxon>Microthyrium</taxon>
    </lineage>
</organism>
<evidence type="ECO:0000256" key="4">
    <source>
        <dbReference type="ARBA" id="ARBA00022525"/>
    </source>
</evidence>
<feature type="signal peptide" evidence="12">
    <location>
        <begin position="1"/>
        <end position="17"/>
    </location>
</feature>